<dbReference type="SMART" id="SM01100">
    <property type="entry name" value="CRAL_TRIO_N"/>
    <property type="match status" value="1"/>
</dbReference>
<dbReference type="Proteomes" id="UP000054270">
    <property type="component" value="Unassembled WGS sequence"/>
</dbReference>
<feature type="domain" description="CRAL-TRIO" evidence="2">
    <location>
        <begin position="104"/>
        <end position="225"/>
    </location>
</feature>
<dbReference type="InterPro" id="IPR036273">
    <property type="entry name" value="CRAL/TRIO_N_dom_sf"/>
</dbReference>
<reference evidence="4" key="1">
    <citation type="submission" date="2014-04" db="EMBL/GenBank/DDBJ databases">
        <title>Evolutionary Origins and Diversification of the Mycorrhizal Mutualists.</title>
        <authorList>
            <consortium name="DOE Joint Genome Institute"/>
            <consortium name="Mycorrhizal Genomics Consortium"/>
            <person name="Kohler A."/>
            <person name="Kuo A."/>
            <person name="Nagy L.G."/>
            <person name="Floudas D."/>
            <person name="Copeland A."/>
            <person name="Barry K.W."/>
            <person name="Cichocki N."/>
            <person name="Veneault-Fourrey C."/>
            <person name="LaButti K."/>
            <person name="Lindquist E.A."/>
            <person name="Lipzen A."/>
            <person name="Lundell T."/>
            <person name="Morin E."/>
            <person name="Murat C."/>
            <person name="Riley R."/>
            <person name="Ohm R."/>
            <person name="Sun H."/>
            <person name="Tunlid A."/>
            <person name="Henrissat B."/>
            <person name="Grigoriev I.V."/>
            <person name="Hibbett D.S."/>
            <person name="Martin F."/>
        </authorList>
    </citation>
    <scope>NUCLEOTIDE SEQUENCE [LARGE SCALE GENOMIC DNA]</scope>
    <source>
        <strain evidence="4">FD-334 SS-4</strain>
    </source>
</reference>
<name>A0A0D2PMY8_HYPSF</name>
<keyword evidence="3" id="KW-0378">Hydrolase</keyword>
<gene>
    <name evidence="3" type="ORF">HYPSUDRAFT_55644</name>
</gene>
<dbReference type="Pfam" id="PF03765">
    <property type="entry name" value="CRAL_TRIO_N"/>
    <property type="match status" value="1"/>
</dbReference>
<keyword evidence="4" id="KW-1185">Reference proteome</keyword>
<dbReference type="Gene3D" id="1.10.8.20">
    <property type="entry name" value="N-terminal domain of phosphatidylinositol transfer protein sec14p"/>
    <property type="match status" value="1"/>
</dbReference>
<dbReference type="Pfam" id="PF00650">
    <property type="entry name" value="CRAL_TRIO"/>
    <property type="match status" value="1"/>
</dbReference>
<evidence type="ECO:0000259" key="2">
    <source>
        <dbReference type="PROSITE" id="PS50191"/>
    </source>
</evidence>
<dbReference type="Gene3D" id="3.40.525.10">
    <property type="entry name" value="CRAL-TRIO lipid binding domain"/>
    <property type="match status" value="1"/>
</dbReference>
<organism evidence="3 4">
    <name type="scientific">Hypholoma sublateritium (strain FD-334 SS-4)</name>
    <dbReference type="NCBI Taxonomy" id="945553"/>
    <lineage>
        <taxon>Eukaryota</taxon>
        <taxon>Fungi</taxon>
        <taxon>Dikarya</taxon>
        <taxon>Basidiomycota</taxon>
        <taxon>Agaricomycotina</taxon>
        <taxon>Agaricomycetes</taxon>
        <taxon>Agaricomycetidae</taxon>
        <taxon>Agaricales</taxon>
        <taxon>Agaricineae</taxon>
        <taxon>Strophariaceae</taxon>
        <taxon>Hypholoma</taxon>
    </lineage>
</organism>
<dbReference type="STRING" id="945553.A0A0D2PMY8"/>
<dbReference type="Gene3D" id="3.20.20.80">
    <property type="entry name" value="Glycosidases"/>
    <property type="match status" value="1"/>
</dbReference>
<dbReference type="PANTHER" id="PTHR45657">
    <property type="entry name" value="CRAL-TRIO DOMAIN-CONTAINING PROTEIN YKL091C-RELATED"/>
    <property type="match status" value="1"/>
</dbReference>
<dbReference type="PANTHER" id="PTHR45657:SF1">
    <property type="entry name" value="CRAL-TRIO DOMAIN-CONTAINING PROTEIN YKL091C-RELATED"/>
    <property type="match status" value="1"/>
</dbReference>
<protein>
    <submittedName>
        <fullName evidence="3">Glycoside hydrolase family 71 protein</fullName>
    </submittedName>
</protein>
<dbReference type="SMART" id="SM00516">
    <property type="entry name" value="SEC14"/>
    <property type="match status" value="1"/>
</dbReference>
<dbReference type="PRINTS" id="PR00180">
    <property type="entry name" value="CRETINALDHBP"/>
</dbReference>
<dbReference type="SUPFAM" id="SSF46938">
    <property type="entry name" value="CRAL/TRIO N-terminal domain"/>
    <property type="match status" value="1"/>
</dbReference>
<dbReference type="GO" id="GO:0051118">
    <property type="term" value="F:glucan endo-1,3-alpha-glucosidase activity"/>
    <property type="evidence" value="ECO:0007669"/>
    <property type="project" value="InterPro"/>
</dbReference>
<dbReference type="EMBL" id="KN817560">
    <property type="protein sequence ID" value="KJA21190.1"/>
    <property type="molecule type" value="Genomic_DNA"/>
</dbReference>
<dbReference type="SUPFAM" id="SSF52087">
    <property type="entry name" value="CRAL/TRIO domain"/>
    <property type="match status" value="1"/>
</dbReference>
<dbReference type="OrthoDB" id="3257981at2759"/>
<dbReference type="CDD" id="cd11577">
    <property type="entry name" value="GH71"/>
    <property type="match status" value="1"/>
</dbReference>
<dbReference type="InterPro" id="IPR051026">
    <property type="entry name" value="PI/PC_transfer"/>
</dbReference>
<dbReference type="InterPro" id="IPR011074">
    <property type="entry name" value="CRAL/TRIO_N_dom"/>
</dbReference>
<proteinExistence type="predicted"/>
<dbReference type="PROSITE" id="PS50191">
    <property type="entry name" value="CRAL_TRIO"/>
    <property type="match status" value="1"/>
</dbReference>
<dbReference type="CDD" id="cd00170">
    <property type="entry name" value="SEC14"/>
    <property type="match status" value="1"/>
</dbReference>
<dbReference type="InterPro" id="IPR036865">
    <property type="entry name" value="CRAL-TRIO_dom_sf"/>
</dbReference>
<evidence type="ECO:0000256" key="1">
    <source>
        <dbReference type="SAM" id="MobiDB-lite"/>
    </source>
</evidence>
<evidence type="ECO:0000313" key="4">
    <source>
        <dbReference type="Proteomes" id="UP000054270"/>
    </source>
</evidence>
<feature type="region of interest" description="Disordered" evidence="1">
    <location>
        <begin position="422"/>
        <end position="459"/>
    </location>
</feature>
<accession>A0A0D2PMY8</accession>
<sequence>MADSDHHEILAHFRKELVGEDVLHEGDTIGTGDETLLRFLRARKFDLAQAKKMFIDTQKWRASVSGVGLDELYKNIDPFDVKVVHKSEQYPERELVFEAWPMWFHKLTRECLPAASRVIGKPVEGALVIVDLKGFGLGAFWHMKSIVRDAFQVSQDYYPETMGQLAIINAPGTFTMIWNVVKPWLSKETAAKIDILGANYQDVLLDLVDAENLPLLLGGNCTCDDLGGCHLSGAGPWQEGRIGWGPKSQGITDESTKLEAVVVSAFEYAGHINIVYTEQGEPVLPPWPRRRFHQISSTPEINLVIERVEKDKSGPVKCLVVLRGLIVVKTLAGAREVEWNQISIFCFLISVSLINATVIPFRRVRVPTELQREYDDVERRGLTIHLFPAPETASSSPSAQSTVFVTTTIPATSTIPIATSTAVTTSATTSAPPSPSSSIATSSSAPNPTSTPESFPGLPPAINDTQKYVFAHHMVGNTFPYTVQDWADDITLAHASGIDGFALNIGNDDWEPGHVADAYQAAQQTNLGFKLFLSLDMTSLPCASADDAQNLRTLVNAQASHPNQYQYDSRTFVSTFSGETCQFGQGNVTVGWKSQFVQHPELQGKIYFVPSFFVDPTTFKDYSGIMDGDFNWNSGWPVEVTPSFAANALSTASNGATPKNLIAASANSVSANIAASVASVLGNLQLALSQFIGATTTDQLHLSGLSALSGTIQARDGSSTNPVYMGAVSPWFFTHYGPDSFNKNFAYLSDQHLYAKRWEAMISNRSQYDMIEILTWNDYGESTYVGPIKGSQPNSQAWTNGMNHTSWLGLTKYYATAFKMGQYPVVEQDQIYMWSRPHSTSAQAPDPVPQPSNFQLFDDLVWAVVLTTAPSTVTLSTSSNAADSKTFNVPAGLSKLAVPISPGGTMKGVIQRGGQTILELSPSNFTFQGSPQTYNFNAFVASAVAN</sequence>
<dbReference type="InterPro" id="IPR005197">
    <property type="entry name" value="Glyco_hydro_71"/>
</dbReference>
<dbReference type="AlphaFoldDB" id="A0A0D2PMY8"/>
<dbReference type="Pfam" id="PF03659">
    <property type="entry name" value="Glyco_hydro_71"/>
    <property type="match status" value="1"/>
</dbReference>
<feature type="compositionally biased region" description="Low complexity" evidence="1">
    <location>
        <begin position="422"/>
        <end position="452"/>
    </location>
</feature>
<evidence type="ECO:0000313" key="3">
    <source>
        <dbReference type="EMBL" id="KJA21190.1"/>
    </source>
</evidence>
<dbReference type="InterPro" id="IPR001251">
    <property type="entry name" value="CRAL-TRIO_dom"/>
</dbReference>